<dbReference type="RefSeq" id="WP_203388877.1">
    <property type="nucleotide sequence ID" value="NZ_CP064781.1"/>
</dbReference>
<dbReference type="Proteomes" id="UP000663444">
    <property type="component" value="Chromosome"/>
</dbReference>
<keyword evidence="1" id="KW-0812">Transmembrane</keyword>
<dbReference type="EMBL" id="CP064781">
    <property type="protein sequence ID" value="QRJ65351.1"/>
    <property type="molecule type" value="Genomic_DNA"/>
</dbReference>
<dbReference type="AlphaFoldDB" id="A0A974SRX0"/>
<dbReference type="KEGG" id="ares:IWH25_08515"/>
<proteinExistence type="predicted"/>
<protein>
    <submittedName>
        <fullName evidence="2">Uncharacterized protein</fullName>
    </submittedName>
</protein>
<name>A0A974SRX0_9RHOO</name>
<keyword evidence="3" id="KW-1185">Reference proteome</keyword>
<accession>A0A974SRX0</accession>
<keyword evidence="1" id="KW-1133">Transmembrane helix</keyword>
<reference evidence="2" key="1">
    <citation type="submission" date="2020-11" db="EMBL/GenBank/DDBJ databases">
        <title>Azospira restricta DSM 18626 genome sequence.</title>
        <authorList>
            <person name="Moe W.M."/>
        </authorList>
    </citation>
    <scope>NUCLEOTIDE SEQUENCE</scope>
    <source>
        <strain evidence="2">DSM 18626</strain>
    </source>
</reference>
<sequence length="90" mass="10121">MDKETLRSHWLDRPENVKTLWRGFLAVLALTVIAEPFVHLHPHFAVEALFGFHAWYGFAACAAMIVGAKALGLLLKRPDSYYGKAEDEHG</sequence>
<feature type="transmembrane region" description="Helical" evidence="1">
    <location>
        <begin position="20"/>
        <end position="40"/>
    </location>
</feature>
<feature type="transmembrane region" description="Helical" evidence="1">
    <location>
        <begin position="52"/>
        <end position="75"/>
    </location>
</feature>
<gene>
    <name evidence="2" type="ORF">IWH25_08515</name>
</gene>
<organism evidence="2 3">
    <name type="scientific">Azospira restricta</name>
    <dbReference type="NCBI Taxonomy" id="404405"/>
    <lineage>
        <taxon>Bacteria</taxon>
        <taxon>Pseudomonadati</taxon>
        <taxon>Pseudomonadota</taxon>
        <taxon>Betaproteobacteria</taxon>
        <taxon>Rhodocyclales</taxon>
        <taxon>Rhodocyclaceae</taxon>
        <taxon>Azospira</taxon>
    </lineage>
</organism>
<evidence type="ECO:0000256" key="1">
    <source>
        <dbReference type="SAM" id="Phobius"/>
    </source>
</evidence>
<evidence type="ECO:0000313" key="2">
    <source>
        <dbReference type="EMBL" id="QRJ65351.1"/>
    </source>
</evidence>
<evidence type="ECO:0000313" key="3">
    <source>
        <dbReference type="Proteomes" id="UP000663444"/>
    </source>
</evidence>
<keyword evidence="1" id="KW-0472">Membrane</keyword>